<keyword evidence="2" id="KW-1185">Reference proteome</keyword>
<dbReference type="Proteomes" id="UP001168167">
    <property type="component" value="Unassembled WGS sequence"/>
</dbReference>
<accession>A0ABT7QLL4</accession>
<sequence>MNKLRWKKSVDMFMRMFAVSFSLAIGKRAVVYDVNGGDNHACHRSALLRGNIN</sequence>
<gene>
    <name evidence="1" type="ORF">NQX30_04415</name>
</gene>
<protein>
    <recommendedName>
        <fullName evidence="3">Secreted protein</fullName>
    </recommendedName>
</protein>
<reference evidence="1" key="1">
    <citation type="submission" date="2022-08" db="EMBL/GenBank/DDBJ databases">
        <authorList>
            <person name="Dzunkova M."/>
            <person name="La Clair J."/>
            <person name="Tyml T."/>
            <person name="Doud D."/>
            <person name="Schulz F."/>
            <person name="Piquer S."/>
            <person name="Porcel Sanchis D."/>
            <person name="Osborn A."/>
            <person name="Robinson D."/>
            <person name="Louie K.B."/>
            <person name="Bowen B.P."/>
            <person name="Bowers R."/>
            <person name="Lee J."/>
            <person name="Arnau Llombart V."/>
            <person name="Diaz Villanueva W."/>
            <person name="Gosliner T."/>
            <person name="Northen T."/>
            <person name="Cheng J.-F."/>
            <person name="Burkart M.D."/>
            <person name="Woyke T."/>
        </authorList>
    </citation>
    <scope>NUCLEOTIDE SEQUENCE</scope>
    <source>
        <strain evidence="1">Df01</strain>
    </source>
</reference>
<evidence type="ECO:0000313" key="1">
    <source>
        <dbReference type="EMBL" id="MDM5147613.1"/>
    </source>
</evidence>
<comment type="caution">
    <text evidence="1">The sequence shown here is derived from an EMBL/GenBank/DDBJ whole genome shotgun (WGS) entry which is preliminary data.</text>
</comment>
<proteinExistence type="predicted"/>
<dbReference type="EMBL" id="JANQAO010000002">
    <property type="protein sequence ID" value="MDM5147613.1"/>
    <property type="molecule type" value="Genomic_DNA"/>
</dbReference>
<reference evidence="1" key="2">
    <citation type="journal article" date="2023" name="Microbiome">
        <title>Synthase-selected sorting approach identifies a beta-lactone synthase in a nudibranch symbiotic bacterium.</title>
        <authorList>
            <person name="Dzunkova M."/>
            <person name="La Clair J.J."/>
            <person name="Tyml T."/>
            <person name="Doud D."/>
            <person name="Schulz F."/>
            <person name="Piquer-Esteban S."/>
            <person name="Porcel Sanchis D."/>
            <person name="Osborn A."/>
            <person name="Robinson D."/>
            <person name="Louie K.B."/>
            <person name="Bowen B.P."/>
            <person name="Bowers R.M."/>
            <person name="Lee J."/>
            <person name="Arnau V."/>
            <person name="Diaz-Villanueva W."/>
            <person name="Stepanauskas R."/>
            <person name="Gosliner T."/>
            <person name="Date S.V."/>
            <person name="Northen T.R."/>
            <person name="Cheng J.F."/>
            <person name="Burkart M.D."/>
            <person name="Woyke T."/>
        </authorList>
    </citation>
    <scope>NUCLEOTIDE SEQUENCE</scope>
    <source>
        <strain evidence="1">Df01</strain>
    </source>
</reference>
<evidence type="ECO:0000313" key="2">
    <source>
        <dbReference type="Proteomes" id="UP001168167"/>
    </source>
</evidence>
<name>A0ABT7QLL4_9GAMM</name>
<evidence type="ECO:0008006" key="3">
    <source>
        <dbReference type="Google" id="ProtNLM"/>
    </source>
</evidence>
<organism evidence="1 2">
    <name type="scientific">Candidatus Doriopsillibacter californiensis</name>
    <dbReference type="NCBI Taxonomy" id="2970740"/>
    <lineage>
        <taxon>Bacteria</taxon>
        <taxon>Pseudomonadati</taxon>
        <taxon>Pseudomonadota</taxon>
        <taxon>Gammaproteobacteria</taxon>
        <taxon>Candidatus Tethybacterales</taxon>
        <taxon>Candidatus Persebacteraceae</taxon>
        <taxon>Candidatus Doriopsillibacter</taxon>
    </lineage>
</organism>